<sequence length="649" mass="73195">MFDGMLDKDLVSWNSIISGCVSNGLPLNGVELFAEMCSSGVNLDLATLVSVLPACSEMSFIKMGQTIHGYSVKVYGNKEITLVNALIDMYSKCGNLGSAKILFERMEDRSIVSWTSMISGYTRNGWFEEAMGLFEMMELEGISPDLYAITSVLHACACNGSFDQGKRMHDFVARNGLESNISVVNSLMHVYAKCGDMEAARMVFDCANKKDIISWNTMIGGFSKNCLPNEALELFIKMQCHSRPNRVTMACVLPAVASLSSLDKGREMHAQILRAEDLSDLHVSNALVDMYAKCGALSFARKIFDRIIDKDLISWTVMIAGYGMHGHGREAINAFKEMRCQGIEPDGACFISILYSCSHSGLIDEGWRFFNIMKHEYKIEPTVQHYACMVDLLSRAGRLTKAYNFITSMPIKPDSAIWESLLRACRIHRDVKLAERVAEHVFELEPENTSYYVLLANLYAEVEKWEALKKIREKISRHGKQKHRGCSWIELRNKVHVFASGSKLHPRSEKIGSFLEDVRKRMKEEGYFGQNKFILKDRNDYLKEDVLCGHSEMQAIAFGILNSSKGKPVRVTKNLTVCGDCHEVIKFMSKMVSREITLRDSERFHQFREGRCSCRGSWGAELKKNQGLYQDADSFGISLGTQGNMARRK</sequence>
<dbReference type="GO" id="GO:0010588">
    <property type="term" value="P:cotyledon vascular tissue pattern formation"/>
    <property type="evidence" value="ECO:0007669"/>
    <property type="project" value="EnsemblPlants"/>
</dbReference>
<dbReference type="GO" id="GO:0010305">
    <property type="term" value="P:leaf vascular tissue pattern formation"/>
    <property type="evidence" value="ECO:0007669"/>
    <property type="project" value="EnsemblPlants"/>
</dbReference>
<dbReference type="GO" id="GO:0003729">
    <property type="term" value="F:mRNA binding"/>
    <property type="evidence" value="ECO:0007669"/>
    <property type="project" value="UniProtKB-ARBA"/>
</dbReference>
<dbReference type="SUPFAM" id="SSF48452">
    <property type="entry name" value="TPR-like"/>
    <property type="match status" value="1"/>
</dbReference>
<keyword evidence="1" id="KW-0677">Repeat</keyword>
<feature type="repeat" description="PPR" evidence="2">
    <location>
        <begin position="311"/>
        <end position="345"/>
    </location>
</feature>
<dbReference type="PANTHER" id="PTHR47926:SF362">
    <property type="entry name" value="DYW DOMAIN-CONTAINING PROTEIN"/>
    <property type="match status" value="1"/>
</dbReference>
<keyword evidence="5" id="KW-1185">Reference proteome</keyword>
<dbReference type="FunFam" id="1.25.40.10:FF:000436">
    <property type="entry name" value="Pentatricopeptide repeat-containing protein At5g39350 family"/>
    <property type="match status" value="1"/>
</dbReference>
<dbReference type="OMA" id="ACANVGK"/>
<gene>
    <name evidence="4" type="ORF">A4U43_C01F17900</name>
</gene>
<feature type="repeat" description="PPR" evidence="2">
    <location>
        <begin position="9"/>
        <end position="43"/>
    </location>
</feature>
<dbReference type="Gene3D" id="1.25.40.10">
    <property type="entry name" value="Tetratricopeptide repeat domain"/>
    <property type="match status" value="3"/>
</dbReference>
<feature type="repeat" description="PPR" evidence="2">
    <location>
        <begin position="110"/>
        <end position="144"/>
    </location>
</feature>
<dbReference type="InterPro" id="IPR002885">
    <property type="entry name" value="PPR_rpt"/>
</dbReference>
<dbReference type="PROSITE" id="PS51375">
    <property type="entry name" value="PPR"/>
    <property type="match status" value="4"/>
</dbReference>
<dbReference type="InterPro" id="IPR046960">
    <property type="entry name" value="PPR_At4g14850-like_plant"/>
</dbReference>
<evidence type="ECO:0000256" key="2">
    <source>
        <dbReference type="PROSITE-ProRule" id="PRU00708"/>
    </source>
</evidence>
<name>A0A5P1FQ73_ASPOF</name>
<reference evidence="5" key="1">
    <citation type="journal article" date="2017" name="Nat. Commun.">
        <title>The asparagus genome sheds light on the origin and evolution of a young Y chromosome.</title>
        <authorList>
            <person name="Harkess A."/>
            <person name="Zhou J."/>
            <person name="Xu C."/>
            <person name="Bowers J.E."/>
            <person name="Van der Hulst R."/>
            <person name="Ayyampalayam S."/>
            <person name="Mercati F."/>
            <person name="Riccardi P."/>
            <person name="McKain M.R."/>
            <person name="Kakrana A."/>
            <person name="Tang H."/>
            <person name="Ray J."/>
            <person name="Groenendijk J."/>
            <person name="Arikit S."/>
            <person name="Mathioni S.M."/>
            <person name="Nakano M."/>
            <person name="Shan H."/>
            <person name="Telgmann-Rauber A."/>
            <person name="Kanno A."/>
            <person name="Yue Z."/>
            <person name="Chen H."/>
            <person name="Li W."/>
            <person name="Chen Y."/>
            <person name="Xu X."/>
            <person name="Zhang Y."/>
            <person name="Luo S."/>
            <person name="Chen H."/>
            <person name="Gao J."/>
            <person name="Mao Z."/>
            <person name="Pires J.C."/>
            <person name="Luo M."/>
            <person name="Kudrna D."/>
            <person name="Wing R.A."/>
            <person name="Meyers B.C."/>
            <person name="Yi K."/>
            <person name="Kong H."/>
            <person name="Lavrijsen P."/>
            <person name="Sunseri F."/>
            <person name="Falavigna A."/>
            <person name="Ye Y."/>
            <person name="Leebens-Mack J.H."/>
            <person name="Chen G."/>
        </authorList>
    </citation>
    <scope>NUCLEOTIDE SEQUENCE [LARGE SCALE GENOMIC DNA]</scope>
    <source>
        <strain evidence="5">cv. DH0086</strain>
    </source>
</reference>
<dbReference type="FunFam" id="1.25.40.10:FF:000073">
    <property type="entry name" value="Pentatricopeptide repeat-containing protein chloroplastic"/>
    <property type="match status" value="1"/>
</dbReference>
<dbReference type="Gramene" id="ONK80456">
    <property type="protein sequence ID" value="ONK80456"/>
    <property type="gene ID" value="A4U43_C01F17900"/>
</dbReference>
<feature type="domain" description="DYW" evidence="3">
    <location>
        <begin position="526"/>
        <end position="618"/>
    </location>
</feature>
<dbReference type="InterPro" id="IPR032867">
    <property type="entry name" value="DYW_dom"/>
</dbReference>
<dbReference type="NCBIfam" id="TIGR00756">
    <property type="entry name" value="PPR"/>
    <property type="match status" value="4"/>
</dbReference>
<dbReference type="GO" id="GO:0009507">
    <property type="term" value="C:chloroplast"/>
    <property type="evidence" value="ECO:0007669"/>
    <property type="project" value="GOC"/>
</dbReference>
<dbReference type="Proteomes" id="UP000243459">
    <property type="component" value="Chromosome 1"/>
</dbReference>
<evidence type="ECO:0000313" key="4">
    <source>
        <dbReference type="EMBL" id="ONK80456.1"/>
    </source>
</evidence>
<evidence type="ECO:0000256" key="1">
    <source>
        <dbReference type="ARBA" id="ARBA00022737"/>
    </source>
</evidence>
<feature type="repeat" description="PPR" evidence="2">
    <location>
        <begin position="211"/>
        <end position="245"/>
    </location>
</feature>
<evidence type="ECO:0000259" key="3">
    <source>
        <dbReference type="Pfam" id="PF14432"/>
    </source>
</evidence>
<accession>A0A5P1FQ73</accession>
<organism evidence="4 5">
    <name type="scientific">Asparagus officinalis</name>
    <name type="common">Garden asparagus</name>
    <dbReference type="NCBI Taxonomy" id="4686"/>
    <lineage>
        <taxon>Eukaryota</taxon>
        <taxon>Viridiplantae</taxon>
        <taxon>Streptophyta</taxon>
        <taxon>Embryophyta</taxon>
        <taxon>Tracheophyta</taxon>
        <taxon>Spermatophyta</taxon>
        <taxon>Magnoliopsida</taxon>
        <taxon>Liliopsida</taxon>
        <taxon>Asparagales</taxon>
        <taxon>Asparagaceae</taxon>
        <taxon>Asparagoideae</taxon>
        <taxon>Asparagus</taxon>
    </lineage>
</organism>
<dbReference type="FunFam" id="1.25.40.10:FF:000090">
    <property type="entry name" value="Pentatricopeptide repeat-containing protein, chloroplastic"/>
    <property type="match status" value="1"/>
</dbReference>
<dbReference type="GO" id="GO:0008270">
    <property type="term" value="F:zinc ion binding"/>
    <property type="evidence" value="ECO:0007669"/>
    <property type="project" value="InterPro"/>
</dbReference>
<dbReference type="InterPro" id="IPR046848">
    <property type="entry name" value="E_motif"/>
</dbReference>
<dbReference type="Pfam" id="PF13041">
    <property type="entry name" value="PPR_2"/>
    <property type="match status" value="3"/>
</dbReference>
<proteinExistence type="predicted"/>
<dbReference type="InterPro" id="IPR011990">
    <property type="entry name" value="TPR-like_helical_dom_sf"/>
</dbReference>
<dbReference type="Pfam" id="PF01535">
    <property type="entry name" value="PPR"/>
    <property type="match status" value="2"/>
</dbReference>
<evidence type="ECO:0000313" key="5">
    <source>
        <dbReference type="Proteomes" id="UP000243459"/>
    </source>
</evidence>
<dbReference type="GO" id="GO:1900865">
    <property type="term" value="P:chloroplast RNA modification"/>
    <property type="evidence" value="ECO:0007669"/>
    <property type="project" value="EnsemblPlants"/>
</dbReference>
<dbReference type="Pfam" id="PF20431">
    <property type="entry name" value="E_motif"/>
    <property type="match status" value="1"/>
</dbReference>
<dbReference type="EMBL" id="CM007381">
    <property type="protein sequence ID" value="ONK80456.1"/>
    <property type="molecule type" value="Genomic_DNA"/>
</dbReference>
<dbReference type="AlphaFoldDB" id="A0A5P1FQ73"/>
<dbReference type="Pfam" id="PF14432">
    <property type="entry name" value="DYW_deaminase"/>
    <property type="match status" value="1"/>
</dbReference>
<dbReference type="GO" id="GO:0010087">
    <property type="term" value="P:phloem or xylem histogenesis"/>
    <property type="evidence" value="ECO:0007669"/>
    <property type="project" value="EnsemblPlants"/>
</dbReference>
<protein>
    <recommendedName>
        <fullName evidence="3">DYW domain-containing protein</fullName>
    </recommendedName>
</protein>
<dbReference type="PANTHER" id="PTHR47926">
    <property type="entry name" value="PENTATRICOPEPTIDE REPEAT-CONTAINING PROTEIN"/>
    <property type="match status" value="1"/>
</dbReference>